<dbReference type="EMBL" id="OZ035841">
    <property type="protein sequence ID" value="CAL1589810.1"/>
    <property type="molecule type" value="Genomic_DNA"/>
</dbReference>
<evidence type="ECO:0000256" key="1">
    <source>
        <dbReference type="SAM" id="MobiDB-lite"/>
    </source>
</evidence>
<gene>
    <name evidence="2" type="ORF">KC01_LOCUS19422</name>
</gene>
<keyword evidence="3" id="KW-1185">Reference proteome</keyword>
<dbReference type="AlphaFoldDB" id="A0AAV2KLG9"/>
<evidence type="ECO:0000313" key="2">
    <source>
        <dbReference type="EMBL" id="CAL1589810.1"/>
    </source>
</evidence>
<feature type="region of interest" description="Disordered" evidence="1">
    <location>
        <begin position="166"/>
        <end position="229"/>
    </location>
</feature>
<name>A0AAV2KLG9_KNICA</name>
<organism evidence="2 3">
    <name type="scientific">Knipowitschia caucasica</name>
    <name type="common">Caucasian dwarf goby</name>
    <name type="synonym">Pomatoschistus caucasicus</name>
    <dbReference type="NCBI Taxonomy" id="637954"/>
    <lineage>
        <taxon>Eukaryota</taxon>
        <taxon>Metazoa</taxon>
        <taxon>Chordata</taxon>
        <taxon>Craniata</taxon>
        <taxon>Vertebrata</taxon>
        <taxon>Euteleostomi</taxon>
        <taxon>Actinopterygii</taxon>
        <taxon>Neopterygii</taxon>
        <taxon>Teleostei</taxon>
        <taxon>Neoteleostei</taxon>
        <taxon>Acanthomorphata</taxon>
        <taxon>Gobiaria</taxon>
        <taxon>Gobiiformes</taxon>
        <taxon>Gobioidei</taxon>
        <taxon>Gobiidae</taxon>
        <taxon>Gobiinae</taxon>
        <taxon>Knipowitschia</taxon>
    </lineage>
</organism>
<proteinExistence type="predicted"/>
<protein>
    <submittedName>
        <fullName evidence="2">Uncharacterized protein</fullName>
    </submittedName>
</protein>
<dbReference type="Proteomes" id="UP001497482">
    <property type="component" value="Chromosome 19"/>
</dbReference>
<evidence type="ECO:0000313" key="3">
    <source>
        <dbReference type="Proteomes" id="UP001497482"/>
    </source>
</evidence>
<accession>A0AAV2KLG9</accession>
<sequence>MADKEMMERLRQKRTAAQAAFTKKANNLTSRVNPLEEGDVKAEWMNFKEDHNRVTDLGFEYSTALRELEDEEASVKANQIDERTHECDKKFDGVKLLVLNNLWTRFAKDKISDLVEEANLALDQAEAKDYQLLSRMERELINKDLEREVFEVNSLVTEWYSTAAKQSSLAPPPCPSHSVTPLLTGGKLHGGGSFRNGRNHGDHGRAATPDDGEDTTDDAVSRRSNTEPELSIISYSPAHYRHELTVSPAHRHLTSAV</sequence>
<reference evidence="2 3" key="1">
    <citation type="submission" date="2024-04" db="EMBL/GenBank/DDBJ databases">
        <authorList>
            <person name="Waldvogel A.-M."/>
            <person name="Schoenle A."/>
        </authorList>
    </citation>
    <scope>NUCLEOTIDE SEQUENCE [LARGE SCALE GENOMIC DNA]</scope>
</reference>